<dbReference type="EnsemblPlants" id="LPERR08G00690.1">
    <property type="protein sequence ID" value="LPERR08G00690.1"/>
    <property type="gene ID" value="LPERR08G00690"/>
</dbReference>
<dbReference type="InterPro" id="IPR058922">
    <property type="entry name" value="WHD_DRP"/>
</dbReference>
<evidence type="ECO:0000259" key="8">
    <source>
        <dbReference type="Pfam" id="PF18052"/>
    </source>
</evidence>
<proteinExistence type="inferred from homology"/>
<evidence type="ECO:0000313" key="11">
    <source>
        <dbReference type="EnsemblPlants" id="LPERR08G00690.1"/>
    </source>
</evidence>
<evidence type="ECO:0000259" key="10">
    <source>
        <dbReference type="Pfam" id="PF23598"/>
    </source>
</evidence>
<dbReference type="CDD" id="cd14798">
    <property type="entry name" value="RX-CC_like"/>
    <property type="match status" value="1"/>
</dbReference>
<dbReference type="InterPro" id="IPR044974">
    <property type="entry name" value="Disease_R_plants"/>
</dbReference>
<organism evidence="11 12">
    <name type="scientific">Leersia perrieri</name>
    <dbReference type="NCBI Taxonomy" id="77586"/>
    <lineage>
        <taxon>Eukaryota</taxon>
        <taxon>Viridiplantae</taxon>
        <taxon>Streptophyta</taxon>
        <taxon>Embryophyta</taxon>
        <taxon>Tracheophyta</taxon>
        <taxon>Spermatophyta</taxon>
        <taxon>Magnoliopsida</taxon>
        <taxon>Liliopsida</taxon>
        <taxon>Poales</taxon>
        <taxon>Poaceae</taxon>
        <taxon>BOP clade</taxon>
        <taxon>Oryzoideae</taxon>
        <taxon>Oryzeae</taxon>
        <taxon>Oryzinae</taxon>
        <taxon>Leersia</taxon>
    </lineage>
</organism>
<dbReference type="GO" id="GO:0042742">
    <property type="term" value="P:defense response to bacterium"/>
    <property type="evidence" value="ECO:0007669"/>
    <property type="project" value="UniProtKB-ARBA"/>
</dbReference>
<dbReference type="InterPro" id="IPR042197">
    <property type="entry name" value="Apaf_helical"/>
</dbReference>
<evidence type="ECO:0000313" key="12">
    <source>
        <dbReference type="Proteomes" id="UP000032180"/>
    </source>
</evidence>
<dbReference type="GO" id="GO:0009626">
    <property type="term" value="P:plant-type hypersensitive response"/>
    <property type="evidence" value="ECO:0007669"/>
    <property type="project" value="UniProtKB-ARBA"/>
</dbReference>
<evidence type="ECO:0000259" key="7">
    <source>
        <dbReference type="Pfam" id="PF00931"/>
    </source>
</evidence>
<reference evidence="12" key="2">
    <citation type="submission" date="2013-12" db="EMBL/GenBank/DDBJ databases">
        <authorList>
            <person name="Yu Y."/>
            <person name="Lee S."/>
            <person name="de Baynast K."/>
            <person name="Wissotski M."/>
            <person name="Liu L."/>
            <person name="Talag J."/>
            <person name="Goicoechea J."/>
            <person name="Angelova A."/>
            <person name="Jetty R."/>
            <person name="Kudrna D."/>
            <person name="Golser W."/>
            <person name="Rivera L."/>
            <person name="Zhang J."/>
            <person name="Wing R."/>
        </authorList>
    </citation>
    <scope>NUCLEOTIDE SEQUENCE</scope>
</reference>
<dbReference type="Pfam" id="PF18052">
    <property type="entry name" value="Rx_N"/>
    <property type="match status" value="1"/>
</dbReference>
<dbReference type="Pfam" id="PF00931">
    <property type="entry name" value="NB-ARC"/>
    <property type="match status" value="1"/>
</dbReference>
<dbReference type="AlphaFoldDB" id="A0A0D9X3J8"/>
<dbReference type="Pfam" id="PF23559">
    <property type="entry name" value="WHD_DRP"/>
    <property type="match status" value="1"/>
</dbReference>
<evidence type="ECO:0000256" key="4">
    <source>
        <dbReference type="ARBA" id="ARBA00022741"/>
    </source>
</evidence>
<dbReference type="GO" id="GO:0043531">
    <property type="term" value="F:ADP binding"/>
    <property type="evidence" value="ECO:0007669"/>
    <property type="project" value="InterPro"/>
</dbReference>
<keyword evidence="5" id="KW-0611">Plant defense</keyword>
<dbReference type="SUPFAM" id="SSF52058">
    <property type="entry name" value="L domain-like"/>
    <property type="match status" value="1"/>
</dbReference>
<dbReference type="Gramene" id="LPERR08G00690.1">
    <property type="protein sequence ID" value="LPERR08G00690.1"/>
    <property type="gene ID" value="LPERR08G00690"/>
</dbReference>
<evidence type="ECO:0000259" key="9">
    <source>
        <dbReference type="Pfam" id="PF23559"/>
    </source>
</evidence>
<dbReference type="InterPro" id="IPR055414">
    <property type="entry name" value="LRR_R13L4/SHOC2-like"/>
</dbReference>
<dbReference type="InterPro" id="IPR027417">
    <property type="entry name" value="P-loop_NTPase"/>
</dbReference>
<dbReference type="Gene3D" id="3.80.10.10">
    <property type="entry name" value="Ribonuclease Inhibitor"/>
    <property type="match status" value="1"/>
</dbReference>
<feature type="domain" description="NB-ARC" evidence="7">
    <location>
        <begin position="191"/>
        <end position="347"/>
    </location>
</feature>
<dbReference type="InterPro" id="IPR036388">
    <property type="entry name" value="WH-like_DNA-bd_sf"/>
</dbReference>
<dbReference type="GO" id="GO:0002758">
    <property type="term" value="P:innate immune response-activating signaling pathway"/>
    <property type="evidence" value="ECO:0007669"/>
    <property type="project" value="UniProtKB-ARBA"/>
</dbReference>
<feature type="domain" description="Disease resistance R13L4/SHOC-2-like LRR" evidence="10">
    <location>
        <begin position="569"/>
        <end position="957"/>
    </location>
</feature>
<dbReference type="Gene3D" id="1.10.8.430">
    <property type="entry name" value="Helical domain of apoptotic protease-activating factors"/>
    <property type="match status" value="1"/>
</dbReference>
<keyword evidence="2" id="KW-0433">Leucine-rich repeat</keyword>
<keyword evidence="12" id="KW-1185">Reference proteome</keyword>
<dbReference type="InterPro" id="IPR002182">
    <property type="entry name" value="NB-ARC"/>
</dbReference>
<dbReference type="Gene3D" id="3.40.50.300">
    <property type="entry name" value="P-loop containing nucleotide triphosphate hydrolases"/>
    <property type="match status" value="1"/>
</dbReference>
<dbReference type="PANTHER" id="PTHR23155:SF906">
    <property type="entry name" value="OS08G0205100 PROTEIN"/>
    <property type="match status" value="1"/>
</dbReference>
<name>A0A0D9X3J8_9ORYZ</name>
<reference evidence="11" key="3">
    <citation type="submission" date="2015-04" db="UniProtKB">
        <authorList>
            <consortium name="EnsemblPlants"/>
        </authorList>
    </citation>
    <scope>IDENTIFICATION</scope>
</reference>
<dbReference type="Proteomes" id="UP000032180">
    <property type="component" value="Chromosome 8"/>
</dbReference>
<feature type="domain" description="Disease resistance N-terminal" evidence="8">
    <location>
        <begin position="9"/>
        <end position="89"/>
    </location>
</feature>
<dbReference type="Gene3D" id="1.10.10.10">
    <property type="entry name" value="Winged helix-like DNA-binding domain superfamily/Winged helix DNA-binding domain"/>
    <property type="match status" value="1"/>
</dbReference>
<evidence type="ECO:0000256" key="3">
    <source>
        <dbReference type="ARBA" id="ARBA00022737"/>
    </source>
</evidence>
<dbReference type="eggNOG" id="KOG4658">
    <property type="taxonomic scope" value="Eukaryota"/>
</dbReference>
<dbReference type="STRING" id="77586.A0A0D9X3J8"/>
<sequence length="970" mass="109836">MAVSSSMGVISPLLAKLTTLMGDEYKKLKGVRKQISFLHAELTTMNAFLEKMALMDDDDGLDPLAKDWRSHVREMAYDMEDCIDDFMCHFYYYADDAGFIRKTARRLKTLRARYRISSQINDLKALVVEANERRMRYNLTDDYTKSGASSTFVPVDPRISGLYKDSASLVGIDGPIKELIDLLSVDGDVEQQRQRKVVSIVGFGGLGKTTLAKQVYDKIKGQFDFKAFISVSQRPDVTRLLYGIQSDLGIVTSSEPPEVQKLIDDLRVHLQHGRYIIVVDDLWDQAAWDIIGCAFPENDKGSRVIVTTRMNDVAWWTCGNHQYIYIMKPLNDEDSRRLFFKRVFGSEDGCPWQYGEVSSEILKKCGGLPLAIITISSLLASRPARIMQEWENIRNSLGTMLGAHPTLEGMRRILNLSYKNLPIQLRTCLLYLCKFPEDYVLERDNLVREWIAEGFVSMSCEQEAEYVGKSYFNDLINRGLIQPKHTNNCGEVESCTVHDMMLDLILRKCKEDNFIHIAHSCKDYADMTRLHGSSRNKVRRLSLHLNNVESDCTTLLVEGGGLPAVCLAQVRSVSMFGGPARGIPLFLPFKYIRVLYIKPHFQKDRFDLTCISQLLQLRSLMFDLSNGTVELPTRLCGLVHLDTLDINAHGAVNSLSDIGSLPCLSHLRLPVCTRLPNGIKKIKRTLQRLSIELPPYVDVKALGELTNLKELRFRFNREAVSSSGNFDALGTCIRKLNSLRILDMQFVLDRCFMHGSIYYDDNRLGSLSDFPRSIEILKLYGWCFSSVPRWMNAALCNLRILVLVVSEMSTDGVDLLGELPSLMDLNLSVKQSSSEESQMMFGYSTSSNSNGSTVRSRGSAFPSLQILSLFVGENAPSSLSFAKGVMPNLRDLTLHFNWHRSCMDGTPAGMDNLLTLQRLTVYMSINRKDRQLLEPDKEEAVKYAFGDIAREHPNRPSFQFKQVLLFSRLN</sequence>
<comment type="similarity">
    <text evidence="1">Belongs to the disease resistance NB-LRR family.</text>
</comment>
<reference evidence="11 12" key="1">
    <citation type="submission" date="2012-08" db="EMBL/GenBank/DDBJ databases">
        <title>Oryza genome evolution.</title>
        <authorList>
            <person name="Wing R.A."/>
        </authorList>
    </citation>
    <scope>NUCLEOTIDE SEQUENCE</scope>
</reference>
<evidence type="ECO:0000256" key="5">
    <source>
        <dbReference type="ARBA" id="ARBA00022821"/>
    </source>
</evidence>
<dbReference type="Pfam" id="PF23598">
    <property type="entry name" value="LRR_14"/>
    <property type="match status" value="1"/>
</dbReference>
<protein>
    <submittedName>
        <fullName evidence="11">Uncharacterized protein</fullName>
    </submittedName>
</protein>
<dbReference type="HOGENOM" id="CLU_000837_25_1_1"/>
<dbReference type="PRINTS" id="PR00364">
    <property type="entry name" value="DISEASERSIST"/>
</dbReference>
<dbReference type="PANTHER" id="PTHR23155">
    <property type="entry name" value="DISEASE RESISTANCE PROTEIN RP"/>
    <property type="match status" value="1"/>
</dbReference>
<keyword evidence="6" id="KW-0175">Coiled coil</keyword>
<dbReference type="FunFam" id="1.10.10.10:FF:000322">
    <property type="entry name" value="Probable disease resistance protein At1g63360"/>
    <property type="match status" value="1"/>
</dbReference>
<evidence type="ECO:0000256" key="6">
    <source>
        <dbReference type="ARBA" id="ARBA00023054"/>
    </source>
</evidence>
<dbReference type="InterPro" id="IPR038005">
    <property type="entry name" value="RX-like_CC"/>
</dbReference>
<accession>A0A0D9X3J8</accession>
<dbReference type="SUPFAM" id="SSF52540">
    <property type="entry name" value="P-loop containing nucleoside triphosphate hydrolases"/>
    <property type="match status" value="1"/>
</dbReference>
<evidence type="ECO:0000256" key="1">
    <source>
        <dbReference type="ARBA" id="ARBA00008894"/>
    </source>
</evidence>
<feature type="domain" description="Disease resistance protein winged helix" evidence="9">
    <location>
        <begin position="435"/>
        <end position="505"/>
    </location>
</feature>
<keyword evidence="4" id="KW-0547">Nucleotide-binding</keyword>
<dbReference type="InterPro" id="IPR032675">
    <property type="entry name" value="LRR_dom_sf"/>
</dbReference>
<dbReference type="InterPro" id="IPR041118">
    <property type="entry name" value="Rx_N"/>
</dbReference>
<dbReference type="FunFam" id="3.40.50.300:FF:001091">
    <property type="entry name" value="Probable disease resistance protein At1g61300"/>
    <property type="match status" value="1"/>
</dbReference>
<dbReference type="Gene3D" id="1.20.5.4130">
    <property type="match status" value="1"/>
</dbReference>
<keyword evidence="3" id="KW-0677">Repeat</keyword>
<evidence type="ECO:0000256" key="2">
    <source>
        <dbReference type="ARBA" id="ARBA00022614"/>
    </source>
</evidence>